<feature type="non-terminal residue" evidence="4">
    <location>
        <position position="160"/>
    </location>
</feature>
<dbReference type="OrthoDB" id="9900537at2759"/>
<dbReference type="InterPro" id="IPR029054">
    <property type="entry name" value="dUTPase-like"/>
</dbReference>
<keyword evidence="5" id="KW-1185">Reference proteome</keyword>
<dbReference type="Pfam" id="PF00692">
    <property type="entry name" value="dUTPase"/>
    <property type="match status" value="1"/>
</dbReference>
<evidence type="ECO:0000256" key="1">
    <source>
        <dbReference type="ARBA" id="ARBA00022670"/>
    </source>
</evidence>
<gene>
    <name evidence="4" type="primary">Ervk9_0</name>
    <name evidence="4" type="ORF">REGSAT_R10645</name>
</gene>
<name>A0A7K4XL59_REGSA</name>
<dbReference type="EMBL" id="VWZN01011581">
    <property type="protein sequence ID" value="NWR47326.1"/>
    <property type="molecule type" value="Genomic_DNA"/>
</dbReference>
<proteinExistence type="predicted"/>
<dbReference type="PANTHER" id="PTHR19422:SF123">
    <property type="entry name" value="RT1 CLASS I, LOCUS CE15"/>
    <property type="match status" value="1"/>
</dbReference>
<keyword evidence="2" id="KW-0378">Hydrolase</keyword>
<keyword evidence="1" id="KW-0645">Protease</keyword>
<evidence type="ECO:0000313" key="5">
    <source>
        <dbReference type="Proteomes" id="UP000529728"/>
    </source>
</evidence>
<dbReference type="InterPro" id="IPR051592">
    <property type="entry name" value="HERV-K_Pro_peptidase_A2"/>
</dbReference>
<dbReference type="PROSITE" id="PS00141">
    <property type="entry name" value="ASP_PROTEASE"/>
    <property type="match status" value="1"/>
</dbReference>
<reference evidence="4 5" key="1">
    <citation type="submission" date="2019-09" db="EMBL/GenBank/DDBJ databases">
        <title>Bird 10,000 Genomes (B10K) Project - Family phase.</title>
        <authorList>
            <person name="Zhang G."/>
        </authorList>
    </citation>
    <scope>NUCLEOTIDE SEQUENCE [LARGE SCALE GENOMIC DNA]</scope>
    <source>
        <strain evidence="4">B10K-DU-001-18</strain>
        <tissue evidence="4">Muscle</tissue>
    </source>
</reference>
<dbReference type="InterPro" id="IPR001969">
    <property type="entry name" value="Aspartic_peptidase_AS"/>
</dbReference>
<comment type="caution">
    <text evidence="4">The sequence shown here is derived from an EMBL/GenBank/DDBJ whole genome shotgun (WGS) entry which is preliminary data.</text>
</comment>
<dbReference type="Proteomes" id="UP000529728">
    <property type="component" value="Unassembled WGS sequence"/>
</dbReference>
<dbReference type="PROSITE" id="PS50175">
    <property type="entry name" value="ASP_PROT_RETROV"/>
    <property type="match status" value="1"/>
</dbReference>
<dbReference type="GO" id="GO:0006508">
    <property type="term" value="P:proteolysis"/>
    <property type="evidence" value="ECO:0007669"/>
    <property type="project" value="UniProtKB-KW"/>
</dbReference>
<dbReference type="AlphaFoldDB" id="A0A7K4XL59"/>
<evidence type="ECO:0000313" key="4">
    <source>
        <dbReference type="EMBL" id="NWR47326.1"/>
    </source>
</evidence>
<dbReference type="PANTHER" id="PTHR19422">
    <property type="entry name" value="GAG RETROVIRAL POLYPROTEIN"/>
    <property type="match status" value="1"/>
</dbReference>
<organism evidence="4 5">
    <name type="scientific">Regulus satrapa</name>
    <name type="common">Golden-crowned kinglet</name>
    <dbReference type="NCBI Taxonomy" id="13245"/>
    <lineage>
        <taxon>Eukaryota</taxon>
        <taxon>Metazoa</taxon>
        <taxon>Chordata</taxon>
        <taxon>Craniata</taxon>
        <taxon>Vertebrata</taxon>
        <taxon>Euteleostomi</taxon>
        <taxon>Archelosauria</taxon>
        <taxon>Archosauria</taxon>
        <taxon>Dinosauria</taxon>
        <taxon>Saurischia</taxon>
        <taxon>Theropoda</taxon>
        <taxon>Coelurosauria</taxon>
        <taxon>Aves</taxon>
        <taxon>Neognathae</taxon>
        <taxon>Neoaves</taxon>
        <taxon>Telluraves</taxon>
        <taxon>Australaves</taxon>
        <taxon>Passeriformes</taxon>
        <taxon>Regulidae</taxon>
        <taxon>Regulus</taxon>
    </lineage>
</organism>
<keyword evidence="2" id="KW-0064">Aspartyl protease</keyword>
<evidence type="ECO:0000259" key="3">
    <source>
        <dbReference type="PROSITE" id="PS50175"/>
    </source>
</evidence>
<protein>
    <submittedName>
        <fullName evidence="4">POK9 protein</fullName>
    </submittedName>
</protein>
<dbReference type="SUPFAM" id="SSF51283">
    <property type="entry name" value="dUTPase-like"/>
    <property type="match status" value="1"/>
</dbReference>
<feature type="domain" description="Peptidase A2" evidence="3">
    <location>
        <begin position="146"/>
        <end position="160"/>
    </location>
</feature>
<dbReference type="InterPro" id="IPR001995">
    <property type="entry name" value="Peptidase_A2_cat"/>
</dbReference>
<dbReference type="Gene3D" id="2.70.40.10">
    <property type="match status" value="1"/>
</dbReference>
<feature type="non-terminal residue" evidence="4">
    <location>
        <position position="1"/>
    </location>
</feature>
<accession>A0A7K4XL59</accession>
<evidence type="ECO:0000256" key="2">
    <source>
        <dbReference type="ARBA" id="ARBA00022750"/>
    </source>
</evidence>
<sequence>RGSLGLDLAATVDVTLIDNRPQKVSTGVKGPLIINGQAQSALHLGRSSSSLKGLFVLLGVIDSNFQGEICIIVQTQFPSMHIPKGSKFAQLVPLQQLTDAVAAGSTKERGVGGFGFTGGLALLTIPMNHHPVVSATLVHEGESLQLPVLLDTGADLTLVS</sequence>
<dbReference type="GO" id="GO:0004190">
    <property type="term" value="F:aspartic-type endopeptidase activity"/>
    <property type="evidence" value="ECO:0007669"/>
    <property type="project" value="UniProtKB-KW"/>
</dbReference>
<dbReference type="InterPro" id="IPR036157">
    <property type="entry name" value="dUTPase-like_sf"/>
</dbReference>